<gene>
    <name evidence="2" type="ORF">B0H63DRAFT_268719</name>
</gene>
<organism evidence="2 3">
    <name type="scientific">Podospora didyma</name>
    <dbReference type="NCBI Taxonomy" id="330526"/>
    <lineage>
        <taxon>Eukaryota</taxon>
        <taxon>Fungi</taxon>
        <taxon>Dikarya</taxon>
        <taxon>Ascomycota</taxon>
        <taxon>Pezizomycotina</taxon>
        <taxon>Sordariomycetes</taxon>
        <taxon>Sordariomycetidae</taxon>
        <taxon>Sordariales</taxon>
        <taxon>Podosporaceae</taxon>
        <taxon>Podospora</taxon>
    </lineage>
</organism>
<evidence type="ECO:0000313" key="3">
    <source>
        <dbReference type="Proteomes" id="UP001285441"/>
    </source>
</evidence>
<dbReference type="AlphaFoldDB" id="A0AAE0N9F4"/>
<proteinExistence type="predicted"/>
<evidence type="ECO:0000313" key="2">
    <source>
        <dbReference type="EMBL" id="KAK3375150.1"/>
    </source>
</evidence>
<dbReference type="EMBL" id="JAULSW010000007">
    <property type="protein sequence ID" value="KAK3375150.1"/>
    <property type="molecule type" value="Genomic_DNA"/>
</dbReference>
<feature type="signal peptide" evidence="1">
    <location>
        <begin position="1"/>
        <end position="16"/>
    </location>
</feature>
<comment type="caution">
    <text evidence="2">The sequence shown here is derived from an EMBL/GenBank/DDBJ whole genome shotgun (WGS) entry which is preliminary data.</text>
</comment>
<sequence>MRFAIATLALAGAAIADSTVYSTDYTTITSCAATVTDCPARSTVVSSSVVALTTSTVYSTSVYTVTKCPDTVSHCPAASTKVVTATVAVGTTVCPVVPTSTPVYSHYTNATGSSIPWYPSSSLTTVAPACPTYSVKTISTQITTVIPTVYYETVSVPCPTPKPSVTAPAANSTTTKGPQPPVTAGASSMSGSLFAAAAVGLAAVALL</sequence>
<evidence type="ECO:0008006" key="4">
    <source>
        <dbReference type="Google" id="ProtNLM"/>
    </source>
</evidence>
<feature type="chain" id="PRO_5042164324" description="GPI anchored serine-rich protein" evidence="1">
    <location>
        <begin position="17"/>
        <end position="207"/>
    </location>
</feature>
<reference evidence="2" key="2">
    <citation type="submission" date="2023-06" db="EMBL/GenBank/DDBJ databases">
        <authorList>
            <consortium name="Lawrence Berkeley National Laboratory"/>
            <person name="Haridas S."/>
            <person name="Hensen N."/>
            <person name="Bonometti L."/>
            <person name="Westerberg I."/>
            <person name="Brannstrom I.O."/>
            <person name="Guillou S."/>
            <person name="Cros-Aarteil S."/>
            <person name="Calhoun S."/>
            <person name="Kuo A."/>
            <person name="Mondo S."/>
            <person name="Pangilinan J."/>
            <person name="Riley R."/>
            <person name="LaButti K."/>
            <person name="Andreopoulos B."/>
            <person name="Lipzen A."/>
            <person name="Chen C."/>
            <person name="Yanf M."/>
            <person name="Daum C."/>
            <person name="Ng V."/>
            <person name="Clum A."/>
            <person name="Steindorff A."/>
            <person name="Ohm R."/>
            <person name="Martin F."/>
            <person name="Silar P."/>
            <person name="Natvig D."/>
            <person name="Lalanne C."/>
            <person name="Gautier V."/>
            <person name="Ament-velasquez S.L."/>
            <person name="Kruys A."/>
            <person name="Hutchinson M.I."/>
            <person name="Powell A.J."/>
            <person name="Barry K."/>
            <person name="Miller A.N."/>
            <person name="Grigoriev I.V."/>
            <person name="Debuchy R."/>
            <person name="Gladieux P."/>
            <person name="Thoren M.H."/>
            <person name="Johannesson H."/>
        </authorList>
    </citation>
    <scope>NUCLEOTIDE SEQUENCE</scope>
    <source>
        <strain evidence="2">CBS 232.78</strain>
    </source>
</reference>
<protein>
    <recommendedName>
        <fullName evidence="4">GPI anchored serine-rich protein</fullName>
    </recommendedName>
</protein>
<keyword evidence="3" id="KW-1185">Reference proteome</keyword>
<name>A0AAE0N9F4_9PEZI</name>
<evidence type="ECO:0000256" key="1">
    <source>
        <dbReference type="SAM" id="SignalP"/>
    </source>
</evidence>
<reference evidence="2" key="1">
    <citation type="journal article" date="2023" name="Mol. Phylogenet. Evol.">
        <title>Genome-scale phylogeny and comparative genomics of the fungal order Sordariales.</title>
        <authorList>
            <person name="Hensen N."/>
            <person name="Bonometti L."/>
            <person name="Westerberg I."/>
            <person name="Brannstrom I.O."/>
            <person name="Guillou S."/>
            <person name="Cros-Aarteil S."/>
            <person name="Calhoun S."/>
            <person name="Haridas S."/>
            <person name="Kuo A."/>
            <person name="Mondo S."/>
            <person name="Pangilinan J."/>
            <person name="Riley R."/>
            <person name="LaButti K."/>
            <person name="Andreopoulos B."/>
            <person name="Lipzen A."/>
            <person name="Chen C."/>
            <person name="Yan M."/>
            <person name="Daum C."/>
            <person name="Ng V."/>
            <person name="Clum A."/>
            <person name="Steindorff A."/>
            <person name="Ohm R.A."/>
            <person name="Martin F."/>
            <person name="Silar P."/>
            <person name="Natvig D.O."/>
            <person name="Lalanne C."/>
            <person name="Gautier V."/>
            <person name="Ament-Velasquez S.L."/>
            <person name="Kruys A."/>
            <person name="Hutchinson M.I."/>
            <person name="Powell A.J."/>
            <person name="Barry K."/>
            <person name="Miller A.N."/>
            <person name="Grigoriev I.V."/>
            <person name="Debuchy R."/>
            <person name="Gladieux P."/>
            <person name="Hiltunen Thoren M."/>
            <person name="Johannesson H."/>
        </authorList>
    </citation>
    <scope>NUCLEOTIDE SEQUENCE</scope>
    <source>
        <strain evidence="2">CBS 232.78</strain>
    </source>
</reference>
<keyword evidence="1" id="KW-0732">Signal</keyword>
<dbReference type="Proteomes" id="UP001285441">
    <property type="component" value="Unassembled WGS sequence"/>
</dbReference>
<accession>A0AAE0N9F4</accession>